<evidence type="ECO:0000256" key="10">
    <source>
        <dbReference type="ARBA" id="ARBA00023268"/>
    </source>
</evidence>
<keyword evidence="4 11" id="KW-0658">Purine biosynthesis</keyword>
<keyword evidence="8 11" id="KW-0368">Histidine biosynthesis</keyword>
<name>A0A930W0G3_9ACTN</name>
<proteinExistence type="inferred from homology"/>
<organism evidence="14 15">
    <name type="scientific">Lancefieldella rimae</name>
    <dbReference type="NCBI Taxonomy" id="1383"/>
    <lineage>
        <taxon>Bacteria</taxon>
        <taxon>Bacillati</taxon>
        <taxon>Actinomycetota</taxon>
        <taxon>Coriobacteriia</taxon>
        <taxon>Coriobacteriales</taxon>
        <taxon>Atopobiaceae</taxon>
        <taxon>Lancefieldella</taxon>
    </lineage>
</organism>
<evidence type="ECO:0000256" key="3">
    <source>
        <dbReference type="ARBA" id="ARBA00022605"/>
    </source>
</evidence>
<protein>
    <recommendedName>
        <fullName evidence="11">Bifunctional protein FolD</fullName>
    </recommendedName>
    <domain>
        <recommendedName>
            <fullName evidence="11">Methylenetetrahydrofolate dehydrogenase</fullName>
            <ecNumber evidence="11">1.5.1.5</ecNumber>
        </recommendedName>
    </domain>
    <domain>
        <recommendedName>
            <fullName evidence="11">Methenyltetrahydrofolate cyclohydrolase</fullName>
            <ecNumber evidence="11">3.5.4.9</ecNumber>
        </recommendedName>
    </domain>
</protein>
<dbReference type="PANTHER" id="PTHR48099">
    <property type="entry name" value="C-1-TETRAHYDROFOLATE SYNTHASE, CYTOPLASMIC-RELATED"/>
    <property type="match status" value="1"/>
</dbReference>
<dbReference type="GO" id="GO:0004477">
    <property type="term" value="F:methenyltetrahydrofolate cyclohydrolase activity"/>
    <property type="evidence" value="ECO:0007669"/>
    <property type="project" value="UniProtKB-UniRule"/>
</dbReference>
<evidence type="ECO:0000259" key="12">
    <source>
        <dbReference type="Pfam" id="PF00763"/>
    </source>
</evidence>
<keyword evidence="2 11" id="KW-0554">One-carbon metabolism</keyword>
<gene>
    <name evidence="11" type="primary">folD</name>
    <name evidence="14" type="ORF">HXK26_05585</name>
</gene>
<dbReference type="GO" id="GO:0000105">
    <property type="term" value="P:L-histidine biosynthetic process"/>
    <property type="evidence" value="ECO:0007669"/>
    <property type="project" value="UniProtKB-KW"/>
</dbReference>
<keyword evidence="3 11" id="KW-0028">Amino-acid biosynthesis</keyword>
<dbReference type="Pfam" id="PF00763">
    <property type="entry name" value="THF_DHG_CYH"/>
    <property type="match status" value="1"/>
</dbReference>
<sequence length="285" mass="29804">MAEKLRGAPVAAVLTEALSVRAAALADRGVTPTLAILRLGERSDDLAYERAALKRAEKIGIAVRQTVLSSNASQHDVDETIRDISSDPHIHACLPLRPFPKTIDEAGAFALLSPSKDVDCVTDSMLLATLSGRPCAFAPCTAEAVIAMLDHYGIEIAGARVAVVGRSNVIGRPVAALLTMRDATVTLCHSRTVDLPSVTREAEILVVAAGRARMVGSGYVAPGQTVIDVGINWDEATQKLVGDVDAEAIEDIVSAYTPVPGGVGSVTTAILAKHVIEAAERTLVS</sequence>
<dbReference type="Gene3D" id="3.40.50.10860">
    <property type="entry name" value="Leucine Dehydrogenase, chain A, domain 1"/>
    <property type="match status" value="1"/>
</dbReference>
<evidence type="ECO:0000256" key="8">
    <source>
        <dbReference type="ARBA" id="ARBA00023102"/>
    </source>
</evidence>
<evidence type="ECO:0000256" key="7">
    <source>
        <dbReference type="ARBA" id="ARBA00023002"/>
    </source>
</evidence>
<dbReference type="EC" id="1.5.1.5" evidence="11"/>
<keyword evidence="7 11" id="KW-0560">Oxidoreductase</keyword>
<dbReference type="HAMAP" id="MF_01576">
    <property type="entry name" value="THF_DHG_CYH"/>
    <property type="match status" value="1"/>
</dbReference>
<comment type="pathway">
    <text evidence="1 11">One-carbon metabolism; tetrahydrofolate interconversion.</text>
</comment>
<evidence type="ECO:0000256" key="11">
    <source>
        <dbReference type="HAMAP-Rule" id="MF_01576"/>
    </source>
</evidence>
<comment type="catalytic activity">
    <reaction evidence="11">
        <text>(6R)-5,10-methylene-5,6,7,8-tetrahydrofolate + NADP(+) = (6R)-5,10-methenyltetrahydrofolate + NADPH</text>
        <dbReference type="Rhea" id="RHEA:22812"/>
        <dbReference type="ChEBI" id="CHEBI:15636"/>
        <dbReference type="ChEBI" id="CHEBI:57455"/>
        <dbReference type="ChEBI" id="CHEBI:57783"/>
        <dbReference type="ChEBI" id="CHEBI:58349"/>
        <dbReference type="EC" id="1.5.1.5"/>
    </reaction>
</comment>
<dbReference type="Pfam" id="PF02882">
    <property type="entry name" value="THF_DHG_CYH_C"/>
    <property type="match status" value="1"/>
</dbReference>
<dbReference type="PANTHER" id="PTHR48099:SF5">
    <property type="entry name" value="C-1-TETRAHYDROFOLATE SYNTHASE, CYTOPLASMIC"/>
    <property type="match status" value="1"/>
</dbReference>
<dbReference type="InterPro" id="IPR020630">
    <property type="entry name" value="THF_DH/CycHdrlase_cat_dom"/>
</dbReference>
<dbReference type="GO" id="GO:0004488">
    <property type="term" value="F:methylenetetrahydrofolate dehydrogenase (NADP+) activity"/>
    <property type="evidence" value="ECO:0007669"/>
    <property type="project" value="UniProtKB-UniRule"/>
</dbReference>
<evidence type="ECO:0000256" key="6">
    <source>
        <dbReference type="ARBA" id="ARBA00022857"/>
    </source>
</evidence>
<dbReference type="AlphaFoldDB" id="A0A930W0G3"/>
<evidence type="ECO:0000256" key="1">
    <source>
        <dbReference type="ARBA" id="ARBA00004777"/>
    </source>
</evidence>
<evidence type="ECO:0000256" key="5">
    <source>
        <dbReference type="ARBA" id="ARBA00022801"/>
    </source>
</evidence>
<dbReference type="CDD" id="cd01080">
    <property type="entry name" value="NAD_bind_m-THF_DH_Cyclohyd"/>
    <property type="match status" value="1"/>
</dbReference>
<dbReference type="Proteomes" id="UP000698335">
    <property type="component" value="Unassembled WGS sequence"/>
</dbReference>
<comment type="caution">
    <text evidence="11">Lacks conserved residue(s) required for the propagation of feature annotation.</text>
</comment>
<evidence type="ECO:0000313" key="14">
    <source>
        <dbReference type="EMBL" id="MBF4808148.1"/>
    </source>
</evidence>
<dbReference type="SUPFAM" id="SSF53223">
    <property type="entry name" value="Aminoacid dehydrogenase-like, N-terminal domain"/>
    <property type="match status" value="1"/>
</dbReference>
<dbReference type="Gene3D" id="3.40.50.720">
    <property type="entry name" value="NAD(P)-binding Rossmann-like Domain"/>
    <property type="match status" value="1"/>
</dbReference>
<keyword evidence="5 11" id="KW-0378">Hydrolase</keyword>
<evidence type="ECO:0000256" key="9">
    <source>
        <dbReference type="ARBA" id="ARBA00023167"/>
    </source>
</evidence>
<comment type="caution">
    <text evidence="14">The sequence shown here is derived from an EMBL/GenBank/DDBJ whole genome shotgun (WGS) entry which is preliminary data.</text>
</comment>
<keyword evidence="6 11" id="KW-0521">NADP</keyword>
<evidence type="ECO:0000256" key="2">
    <source>
        <dbReference type="ARBA" id="ARBA00022563"/>
    </source>
</evidence>
<feature type="binding site" evidence="11">
    <location>
        <position position="231"/>
    </location>
    <ligand>
        <name>NADP(+)</name>
        <dbReference type="ChEBI" id="CHEBI:58349"/>
    </ligand>
</feature>
<evidence type="ECO:0000259" key="13">
    <source>
        <dbReference type="Pfam" id="PF02882"/>
    </source>
</evidence>
<comment type="catalytic activity">
    <reaction evidence="11">
        <text>(6R)-5,10-methenyltetrahydrofolate + H2O = (6R)-10-formyltetrahydrofolate + H(+)</text>
        <dbReference type="Rhea" id="RHEA:23700"/>
        <dbReference type="ChEBI" id="CHEBI:15377"/>
        <dbReference type="ChEBI" id="CHEBI:15378"/>
        <dbReference type="ChEBI" id="CHEBI:57455"/>
        <dbReference type="ChEBI" id="CHEBI:195366"/>
        <dbReference type="EC" id="3.5.4.9"/>
    </reaction>
</comment>
<dbReference type="InterPro" id="IPR020631">
    <property type="entry name" value="THF_DH/CycHdrlase_NAD-bd_dom"/>
</dbReference>
<dbReference type="GO" id="GO:0035999">
    <property type="term" value="P:tetrahydrofolate interconversion"/>
    <property type="evidence" value="ECO:0007669"/>
    <property type="project" value="UniProtKB-UniRule"/>
</dbReference>
<comment type="function">
    <text evidence="11">Catalyzes the oxidation of 5,10-methylenetetrahydrofolate to 5,10-methenyltetrahydrofolate and then the hydrolysis of 5,10-methenyltetrahydrofolate to 10-formyltetrahydrofolate.</text>
</comment>
<dbReference type="EMBL" id="JABZGW010000243">
    <property type="protein sequence ID" value="MBF4808148.1"/>
    <property type="molecule type" value="Genomic_DNA"/>
</dbReference>
<feature type="domain" description="Tetrahydrofolate dehydrogenase/cyclohydrolase catalytic" evidence="12">
    <location>
        <begin position="5"/>
        <end position="119"/>
    </location>
</feature>
<keyword evidence="9 11" id="KW-0486">Methionine biosynthesis</keyword>
<comment type="similarity">
    <text evidence="11">Belongs to the tetrahydrofolate dehydrogenase/cyclohydrolase family.</text>
</comment>
<dbReference type="InterPro" id="IPR036291">
    <property type="entry name" value="NAD(P)-bd_dom_sf"/>
</dbReference>
<dbReference type="SUPFAM" id="SSF51735">
    <property type="entry name" value="NAD(P)-binding Rossmann-fold domains"/>
    <property type="match status" value="1"/>
</dbReference>
<dbReference type="GO" id="GO:0006164">
    <property type="term" value="P:purine nucleotide biosynthetic process"/>
    <property type="evidence" value="ECO:0007669"/>
    <property type="project" value="UniProtKB-KW"/>
</dbReference>
<comment type="subunit">
    <text evidence="11">Homodimer.</text>
</comment>
<dbReference type="InterPro" id="IPR046346">
    <property type="entry name" value="Aminoacid_DH-like_N_sf"/>
</dbReference>
<evidence type="ECO:0000313" key="15">
    <source>
        <dbReference type="Proteomes" id="UP000698335"/>
    </source>
</evidence>
<dbReference type="PRINTS" id="PR00085">
    <property type="entry name" value="THFDHDRGNASE"/>
</dbReference>
<dbReference type="InterPro" id="IPR000672">
    <property type="entry name" value="THF_DH/CycHdrlase"/>
</dbReference>
<dbReference type="EC" id="3.5.4.9" evidence="11"/>
<feature type="binding site" evidence="11">
    <location>
        <begin position="165"/>
        <end position="167"/>
    </location>
    <ligand>
        <name>NADP(+)</name>
        <dbReference type="ChEBI" id="CHEBI:58349"/>
    </ligand>
</feature>
<feature type="domain" description="Tetrahydrofolate dehydrogenase/cyclohydrolase NAD(P)-binding" evidence="13">
    <location>
        <begin position="139"/>
        <end position="281"/>
    </location>
</feature>
<keyword evidence="10 11" id="KW-0511">Multifunctional enzyme</keyword>
<dbReference type="GO" id="GO:0005829">
    <property type="term" value="C:cytosol"/>
    <property type="evidence" value="ECO:0007669"/>
    <property type="project" value="TreeGrafter"/>
</dbReference>
<evidence type="ECO:0000256" key="4">
    <source>
        <dbReference type="ARBA" id="ARBA00022755"/>
    </source>
</evidence>
<accession>A0A930W0G3</accession>
<dbReference type="GO" id="GO:0009086">
    <property type="term" value="P:methionine biosynthetic process"/>
    <property type="evidence" value="ECO:0007669"/>
    <property type="project" value="UniProtKB-KW"/>
</dbReference>
<reference evidence="14" key="1">
    <citation type="submission" date="2020-04" db="EMBL/GenBank/DDBJ databases">
        <title>Deep metagenomics examines the oral microbiome during advanced dental caries in children, revealing novel taxa and co-occurrences with host molecules.</title>
        <authorList>
            <person name="Baker J.L."/>
            <person name="Morton J.T."/>
            <person name="Dinis M."/>
            <person name="Alvarez R."/>
            <person name="Tran N.C."/>
            <person name="Knight R."/>
            <person name="Edlund A."/>
        </authorList>
    </citation>
    <scope>NUCLEOTIDE SEQUENCE</scope>
    <source>
        <strain evidence="14">JCVI_38_bin.5</strain>
    </source>
</reference>